<dbReference type="AlphaFoldDB" id="A9U5A0"/>
<organism>
    <name type="scientific">Physcomitrium patens</name>
    <name type="common">Spreading-leaved earth moss</name>
    <name type="synonym">Physcomitrella patens</name>
    <dbReference type="NCBI Taxonomy" id="3218"/>
    <lineage>
        <taxon>Eukaryota</taxon>
        <taxon>Viridiplantae</taxon>
        <taxon>Streptophyta</taxon>
        <taxon>Embryophyta</taxon>
        <taxon>Bryophyta</taxon>
        <taxon>Bryophytina</taxon>
        <taxon>Bryopsida</taxon>
        <taxon>Funariidae</taxon>
        <taxon>Funariales</taxon>
        <taxon>Funariaceae</taxon>
        <taxon>Physcomitrium</taxon>
    </lineage>
</organism>
<name>A9U5A0_PHYPA</name>
<dbReference type="AntiFam" id="ANF00142">
    <property type="entry name" value="Shadow ORF (opposite yadG)"/>
</dbReference>
<reference evidence="1" key="1">
    <citation type="journal article" date="2008" name="Science">
        <title>The Physcomitrella genome reveals evolutionary insights into the conquest of land by plants.</title>
        <authorList>
            <person name="Rensing S."/>
            <person name="Lang D."/>
            <person name="Zimmer A."/>
            <person name="Terry A."/>
            <person name="Salamov A."/>
            <person name="Shapiro H."/>
            <person name="Nishiyama T."/>
            <person name="Perroud P.-F."/>
            <person name="Lindquist E."/>
            <person name="Kamisugi Y."/>
            <person name="Tanahashi T."/>
            <person name="Sakakibara K."/>
            <person name="Fujita T."/>
            <person name="Oishi K."/>
            <person name="Shin-I T."/>
            <person name="Kuroki Y."/>
            <person name="Toyoda A."/>
            <person name="Suzuki Y."/>
            <person name="Hashimoto A."/>
            <person name="Yamaguchi K."/>
            <person name="Sugano A."/>
            <person name="Kohara Y."/>
            <person name="Fujiyama A."/>
            <person name="Anterola A."/>
            <person name="Aoki S."/>
            <person name="Ashton N."/>
            <person name="Barbazuk W.B."/>
            <person name="Barker E."/>
            <person name="Bennetzen J."/>
            <person name="Bezanilla M."/>
            <person name="Blankenship R."/>
            <person name="Cho S.H."/>
            <person name="Dutcher S."/>
            <person name="Estelle M."/>
            <person name="Fawcett J.A."/>
            <person name="Gundlach H."/>
            <person name="Hanada K."/>
            <person name="Heyl A."/>
            <person name="Hicks K.A."/>
            <person name="Hugh J."/>
            <person name="Lohr M."/>
            <person name="Mayer K."/>
            <person name="Melkozernov A."/>
            <person name="Murata T."/>
            <person name="Nelson D."/>
            <person name="Pils B."/>
            <person name="Prigge M."/>
            <person name="Reiss B."/>
            <person name="Renner T."/>
            <person name="Rombauts S."/>
            <person name="Rushton P."/>
            <person name="Sanderfoot A."/>
            <person name="Schween G."/>
            <person name="Shiu S.-H."/>
            <person name="Stueber K."/>
            <person name="Theodoulou F.L."/>
            <person name="Tu H."/>
            <person name="Van de Peer Y."/>
            <person name="Verrier P.J."/>
            <person name="Waters E."/>
            <person name="Wood A."/>
            <person name="Yang L."/>
            <person name="Cove D."/>
            <person name="Cuming A."/>
            <person name="Hasebe M."/>
            <person name="Lucas S."/>
            <person name="Mishler D.B."/>
            <person name="Reski R."/>
            <person name="Grigoriev I."/>
            <person name="Quatrano R.S."/>
            <person name="Boore J.L."/>
        </authorList>
    </citation>
    <scope>NUCLEOTIDE SEQUENCE [LARGE SCALE GENOMIC DNA]</scope>
</reference>
<proteinExistence type="predicted"/>
<sequence length="172" mass="19077">MSAALFAKSRIPGFRLRIPLHTHSVLFKKGQLRRISLAENVRTADFAGRTCLHQLAVKQHKPVEIRFRLAQIVMDHEHRAVLIPQLFQNGDDRLLAGGVHADEGLIQAEQLRLLGECPGEKYALLLPAGQLADLPGAEILHADLLQAVVGQLFMLPPRPLEQAELRIGAEQD</sequence>
<dbReference type="EMBL" id="DS545459">
    <property type="protein sequence ID" value="EDQ49153.1"/>
    <property type="molecule type" value="Genomic_DNA"/>
</dbReference>
<feature type="non-terminal residue" evidence="1">
    <location>
        <position position="172"/>
    </location>
</feature>
<gene>
    <name evidence="1" type="ORF">PHYPADRAFT_102526</name>
</gene>
<dbReference type="AntiFam" id="ANF00095">
    <property type="entry name" value="Shadow ORF (opposite ABC transporters)"/>
</dbReference>
<accession>A9U5A0</accession>
<protein>
    <submittedName>
        <fullName evidence="1">Predicted protein</fullName>
    </submittedName>
</protein>
<dbReference type="AntiFam" id="ANF00159">
    <property type="entry name" value="Shadow ORF (opposite uvrA)"/>
</dbReference>
<evidence type="ECO:0000313" key="1">
    <source>
        <dbReference type="EMBL" id="EDQ49153.1"/>
    </source>
</evidence>